<dbReference type="Gene3D" id="2.60.40.10">
    <property type="entry name" value="Immunoglobulins"/>
    <property type="match status" value="1"/>
</dbReference>
<keyword evidence="5" id="KW-0430">Lectin</keyword>
<proteinExistence type="predicted"/>
<keyword evidence="2" id="KW-0175">Coiled coil</keyword>
<dbReference type="InterPro" id="IPR014755">
    <property type="entry name" value="Cu-Rt/internalin_Ig-like"/>
</dbReference>
<dbReference type="Gene3D" id="2.60.120.200">
    <property type="match status" value="1"/>
</dbReference>
<evidence type="ECO:0000256" key="2">
    <source>
        <dbReference type="SAM" id="Coils"/>
    </source>
</evidence>
<dbReference type="Pfam" id="PF17936">
    <property type="entry name" value="Big_6"/>
    <property type="match status" value="1"/>
</dbReference>
<protein>
    <submittedName>
        <fullName evidence="5">Concanavalin A-like lectin/glucanase protein</fullName>
    </submittedName>
</protein>
<feature type="region of interest" description="Disordered" evidence="3">
    <location>
        <begin position="371"/>
        <end position="397"/>
    </location>
</feature>
<feature type="coiled-coil region" evidence="2">
    <location>
        <begin position="726"/>
        <end position="780"/>
    </location>
</feature>
<comment type="caution">
    <text evidence="5">The sequence shown here is derived from an EMBL/GenBank/DDBJ whole genome shotgun (WGS) entry which is preliminary data.</text>
</comment>
<dbReference type="Pfam" id="PF13385">
    <property type="entry name" value="Laminin_G_3"/>
    <property type="match status" value="1"/>
</dbReference>
<reference evidence="5 6" key="1">
    <citation type="submission" date="2014-06" db="EMBL/GenBank/DDBJ databases">
        <authorList>
            <person name="Ngugi D.K."/>
            <person name="Blom J."/>
            <person name="Alam I."/>
            <person name="Rashid M."/>
            <person name="Ba Alawi W."/>
            <person name="Zhang G."/>
            <person name="Hikmawan T."/>
            <person name="Guan Y."/>
            <person name="Antunes A."/>
            <person name="Siam R."/>
            <person name="Eldorry H."/>
            <person name="Bajic V."/>
            <person name="Stingl U."/>
        </authorList>
    </citation>
    <scope>NUCLEOTIDE SEQUENCE [LARGE SCALE GENOMIC DNA]</scope>
    <source>
        <strain evidence="5">SCGC AAA799-E16</strain>
    </source>
</reference>
<dbReference type="InterPro" id="IPR041498">
    <property type="entry name" value="Big_6"/>
</dbReference>
<feature type="coiled-coil region" evidence="2">
    <location>
        <begin position="663"/>
        <end position="693"/>
    </location>
</feature>
<dbReference type="PATRIC" id="fig|1502292.3.peg.779"/>
<feature type="compositionally biased region" description="Gly residues" evidence="3">
    <location>
        <begin position="1798"/>
        <end position="1810"/>
    </location>
</feature>
<accession>A0A081S6B1</accession>
<dbReference type="InterPro" id="IPR013320">
    <property type="entry name" value="ConA-like_dom_sf"/>
</dbReference>
<name>A0A081S6B1_9ARCH</name>
<evidence type="ECO:0000256" key="1">
    <source>
        <dbReference type="ARBA" id="ARBA00022729"/>
    </source>
</evidence>
<feature type="region of interest" description="Disordered" evidence="3">
    <location>
        <begin position="1467"/>
        <end position="1486"/>
    </location>
</feature>
<evidence type="ECO:0000256" key="3">
    <source>
        <dbReference type="SAM" id="MobiDB-lite"/>
    </source>
</evidence>
<dbReference type="Proteomes" id="UP000028027">
    <property type="component" value="Unassembled WGS sequence"/>
</dbReference>
<feature type="compositionally biased region" description="Low complexity" evidence="3">
    <location>
        <begin position="1787"/>
        <end position="1797"/>
    </location>
</feature>
<dbReference type="SUPFAM" id="SSF49899">
    <property type="entry name" value="Concanavalin A-like lectins/glucanases"/>
    <property type="match status" value="1"/>
</dbReference>
<dbReference type="InterPro" id="IPR013783">
    <property type="entry name" value="Ig-like_fold"/>
</dbReference>
<dbReference type="GO" id="GO:0030246">
    <property type="term" value="F:carbohydrate binding"/>
    <property type="evidence" value="ECO:0007669"/>
    <property type="project" value="UniProtKB-KW"/>
</dbReference>
<sequence>MKKIFVLFLIIALSTSTISYNSSNFVSAEQIGEIEIHETQLNEPQIQSFKNIKIELHDGFSFSEDNLPTNFSEQPAIVSYEIKLFDSLKIAVDDKNFEELIYLQFPFNNFALLDRISEKDKPKSKRNSVTLDGLLKSDIDNSEETVFEKIGIDVELSNYQSIEEFFSENDFTKIIFFEQLVSESNDLKSNQLIILAFVPLVGYVFLKTEVQRFPIVKSKQIFTSFFVVLLVFSLFSIPYSISENYWSVAYAEEISNSTDNSVKVTIEPLQPVDEEPDLEQILAEITAEMEAQKLAESTNSTSTEPVMVSNSTNLVNATTTEPVILSNSTNLVNATTTEPVILSNSTSTNSTSTEPEIVIPDATVSFDFNKSEPITNSTSPEPVTVSNTTSTELDSGTLQLDGQDDFIQIENVTVTDDVDGLTVTAWVKPDYASGSGEFTILSKEKSFSLTITNNFLSENTAKFSVFDGIKWTTVESTSIISENWSFLSSTFDGDAIAMFVNGTREATQQVAGIPTLTPNGKLDTTTVENLTSEEDIVIGATITTKDEQPKASNQFSGEIDDVLLYDYVLEDEQILAMYEQSKETYDALVAIPELSIEEIIAQMEAEQLANSENATSEVIEEQVKEPIIIEETPLDVTPILTPTEESFEISQDAELELEFFSEEDVLLNELEELENSLLLLEELEAELLLIEDSLTEDTTTAQTPILGFVFSFFAIPEVDAAPPNDKEQSKLDIDEAKKQIKALKEKIQAIKSGQVNEKDLKEAKSQLKSIISQLKSTANNLDKSNGVAAQKIKDSSANIEKIADAAPEDVVQENIWISQDEQITTEIYDAKGNLVEVEHQYEKIRDGKFKLKLDFDSENKPGLYKVKTTILVDGEAHTVEEEFAWGLVSLNTYKSTYSPGDLAEFVIVVLDSEGHPISGADVSMSITNPLREITFLSTSNGITEGAEIGLYYAQYQAGVEGVYTVDINAQADGIDTNFSTTFDVAEFVEFDIIRTAQSKIDPTTNPNSFDVVIDIESFTGVDTITITETIPAVLEVETDATVTTNGDRKVLTWIKSLVDEKTSATYTYSVPYVFPSLYDLGPIDIRYGDQTFTEARPWYVANDPAVTNQDYVLVADPTQIQTGNWANTAGGTTDMGESINEDHENADGVTLTSASASDADTNADSAVFNLNSIGAGEQVDSVIIAIRASEDTTRNITPFVEWQYANGTVIATFSPAEFGATASTQFSSVLTPLHGPVPTSEVDTSVFTLNVTDTGGGNGNRVVDFVNLLVNATSTGVSRSASPTDRLGLVDTVTVTASKNISLTERLGLRDTVATEAAKQISLTERLGIRDTVATEAAKQISLTERLGLRDTVDTEAAKQISLTERLGIRDTVATTAAKTISLTERLGLRDSINATKSITMSSSEVKSDTTIDVTFSTNLDSSSVATSDFTISGFSVTGVSVNNNVVTLTISPALSASATPTIQLTGSVSDSSGNTSTDNQSTVSSADTTVVAPKITLVKVNNTPYLVNGTSESNSSIRVFANGTSVGTGTADNSGNWGITITTLSDAIYVIKANQTDTSNNTSSNSTSVTVTIDSTDPTTVIQTTTDTKTITVSQDDTEVILSASSSNIDKIVIEEDADETLFIDYSDDVSSDAVTITNGYDIEFSATHASDGSTTSSDAGGKIKLADGTKFTGPSNWDGKLQLPVKTTVSLSEEFSDTAVFQIGSADARIELDKPARIEFSDDGNENFVAFFVDENNTFTEISAICTSDSASGLGDNNECKIEVDGDLVIWTDHFTKFGVSKKSSSVSASTTSTPSGGGGNTGVGPSGKGAGVGGFGGILGTPLTINEVSYDKCDENIARILVSSDAENPPIVTIHTTKTGTVIAVLSDEQPYEELNKITRVDKYVYEIPITSNETFLMVTVTEEKGTVQNTVNAAINTPSCDGVVVVSDVPEDEIGEIQFGVPRIFDVKFQIENGTQHIADVDSEFFYVSEQDLYISAIIDSKIPLKRVELRTLTLGQSDDEYIAIKMNVEPLIYTESAYQVTASIPSYLMQDPAVGYWIHVIDEELSEVESKHYTMGVKPITEPYVSLELDVPSIQASNSIVRPSLYVENEQAPAYGIVSLLVDGEVVSKQAQFFDNGQTKVSFDWKTPFHDGLSSYDIQGKVDLYGTTKMTDSAVLYNYPKTVSMSAYDMKPLQPIEIDGNVLSEPVLIYASDSQDEFKFNVIAPNGQCIIGSSDECSVQDNTRGNRGGLQSVEYDGQILRVKYSGHDSTLERFSITSIDPLVGDWIVTLETEEGFIPQAQAIKDLTVKVKQKIISEMITVYSD</sequence>
<dbReference type="Gene3D" id="2.60.40.1220">
    <property type="match status" value="1"/>
</dbReference>
<keyword evidence="1" id="KW-0732">Signal</keyword>
<gene>
    <name evidence="5" type="ORF">AAA799E16_00845</name>
</gene>
<evidence type="ECO:0000259" key="4">
    <source>
        <dbReference type="Pfam" id="PF17936"/>
    </source>
</evidence>
<keyword evidence="6" id="KW-1185">Reference proteome</keyword>
<evidence type="ECO:0000313" key="5">
    <source>
        <dbReference type="EMBL" id="KER06464.1"/>
    </source>
</evidence>
<dbReference type="Gene3D" id="2.60.40.1930">
    <property type="match status" value="1"/>
</dbReference>
<organism evidence="5 6">
    <name type="scientific">Marine Group I thaumarchaeote SCGC AAA799-E16</name>
    <dbReference type="NCBI Taxonomy" id="1502292"/>
    <lineage>
        <taxon>Archaea</taxon>
        <taxon>Nitrososphaerota</taxon>
        <taxon>Marine Group I</taxon>
    </lineage>
</organism>
<feature type="region of interest" description="Disordered" evidence="3">
    <location>
        <begin position="1787"/>
        <end position="1810"/>
    </location>
</feature>
<feature type="domain" description="Bacterial Ig" evidence="4">
    <location>
        <begin position="1496"/>
        <end position="1572"/>
    </location>
</feature>
<dbReference type="EMBL" id="JNVL01000009">
    <property type="protein sequence ID" value="KER06464.1"/>
    <property type="molecule type" value="Genomic_DNA"/>
</dbReference>
<evidence type="ECO:0000313" key="6">
    <source>
        <dbReference type="Proteomes" id="UP000028027"/>
    </source>
</evidence>